<feature type="non-terminal residue" evidence="1">
    <location>
        <position position="67"/>
    </location>
</feature>
<proteinExistence type="predicted"/>
<dbReference type="Proteomes" id="UP000837857">
    <property type="component" value="Chromosome 3"/>
</dbReference>
<evidence type="ECO:0000313" key="1">
    <source>
        <dbReference type="EMBL" id="CAH2063109.1"/>
    </source>
</evidence>
<reference evidence="1" key="1">
    <citation type="submission" date="2022-03" db="EMBL/GenBank/DDBJ databases">
        <authorList>
            <person name="Martin H S."/>
        </authorList>
    </citation>
    <scope>NUCLEOTIDE SEQUENCE</scope>
</reference>
<dbReference type="EMBL" id="OW152815">
    <property type="protein sequence ID" value="CAH2063109.1"/>
    <property type="molecule type" value="Genomic_DNA"/>
</dbReference>
<accession>A0ABN8IPJ6</accession>
<sequence length="67" mass="7105">MVKYIEQIGIIRSDVAGINEGSVASSRRTMGGHTCARGLITRVVCTGLLAAARGRSIAKFKVSKTLQ</sequence>
<organism evidence="1 2">
    <name type="scientific">Iphiclides podalirius</name>
    <name type="common">scarce swallowtail</name>
    <dbReference type="NCBI Taxonomy" id="110791"/>
    <lineage>
        <taxon>Eukaryota</taxon>
        <taxon>Metazoa</taxon>
        <taxon>Ecdysozoa</taxon>
        <taxon>Arthropoda</taxon>
        <taxon>Hexapoda</taxon>
        <taxon>Insecta</taxon>
        <taxon>Pterygota</taxon>
        <taxon>Neoptera</taxon>
        <taxon>Endopterygota</taxon>
        <taxon>Lepidoptera</taxon>
        <taxon>Glossata</taxon>
        <taxon>Ditrysia</taxon>
        <taxon>Papilionoidea</taxon>
        <taxon>Papilionidae</taxon>
        <taxon>Papilioninae</taxon>
        <taxon>Iphiclides</taxon>
    </lineage>
</organism>
<gene>
    <name evidence="1" type="ORF">IPOD504_LOCUS12382</name>
</gene>
<evidence type="ECO:0000313" key="2">
    <source>
        <dbReference type="Proteomes" id="UP000837857"/>
    </source>
</evidence>
<protein>
    <submittedName>
        <fullName evidence="1">Uncharacterized protein</fullName>
    </submittedName>
</protein>
<name>A0ABN8IPJ6_9NEOP</name>
<keyword evidence="2" id="KW-1185">Reference proteome</keyword>